<accession>A0ABR1BP35</accession>
<feature type="compositionally biased region" description="Polar residues" evidence="1">
    <location>
        <begin position="209"/>
        <end position="218"/>
    </location>
</feature>
<evidence type="ECO:0000256" key="1">
    <source>
        <dbReference type="SAM" id="MobiDB-lite"/>
    </source>
</evidence>
<dbReference type="EMBL" id="JAVFWL010000001">
    <property type="protein sequence ID" value="KAK6728177.1"/>
    <property type="molecule type" value="Genomic_DNA"/>
</dbReference>
<feature type="compositionally biased region" description="Basic and acidic residues" evidence="1">
    <location>
        <begin position="220"/>
        <end position="260"/>
    </location>
</feature>
<feature type="region of interest" description="Disordered" evidence="1">
    <location>
        <begin position="1"/>
        <end position="78"/>
    </location>
</feature>
<organism evidence="2 3">
    <name type="scientific">Necator americanus</name>
    <name type="common">Human hookworm</name>
    <dbReference type="NCBI Taxonomy" id="51031"/>
    <lineage>
        <taxon>Eukaryota</taxon>
        <taxon>Metazoa</taxon>
        <taxon>Ecdysozoa</taxon>
        <taxon>Nematoda</taxon>
        <taxon>Chromadorea</taxon>
        <taxon>Rhabditida</taxon>
        <taxon>Rhabditina</taxon>
        <taxon>Rhabditomorpha</taxon>
        <taxon>Strongyloidea</taxon>
        <taxon>Ancylostomatidae</taxon>
        <taxon>Bunostominae</taxon>
        <taxon>Necator</taxon>
    </lineage>
</organism>
<protein>
    <submittedName>
        <fullName evidence="2">Uncharacterized protein</fullName>
    </submittedName>
</protein>
<evidence type="ECO:0000313" key="3">
    <source>
        <dbReference type="Proteomes" id="UP001303046"/>
    </source>
</evidence>
<gene>
    <name evidence="2" type="primary">Necator_chrI.g1810</name>
    <name evidence="2" type="ORF">RB195_005684</name>
</gene>
<feature type="region of interest" description="Disordered" evidence="1">
    <location>
        <begin position="338"/>
        <end position="387"/>
    </location>
</feature>
<feature type="compositionally biased region" description="Pro residues" evidence="1">
    <location>
        <begin position="346"/>
        <end position="356"/>
    </location>
</feature>
<sequence length="387" mass="41938">MGDGDDNGRGLHGGRQDGRPGVGAGTIEEESLLQEGEPPDDDDVDKVPDPVEQPNSTTLGNGTTTTTTATTATSTTVAPPNTTEIITTTLSTTIKTTLTTLLSTTTTITPTVEQLTKMTKKLTTMRKKKTTKPAGVKLIDLIELINSLDETVRYGVFAGGILVLLILLFCVYKLCCQIGTEITPEETGIEVSTQMKRKRKRIWRRARSDSASSPGYRTTRSKEESKEKKKSSESREDGKVSSSETRERRHVDVRQRRSAESEELDLYNYKVRTTQDTETVTGGGPPPQASPAQKKNRGGGRVQREIKKLLRKSREELPVGKMHRDETASNILNMMGNVPQAAAQPLAPPPPPPPISPAQSSATPGYEEASPAGNLPGAAAYGIQPMW</sequence>
<keyword evidence="3" id="KW-1185">Reference proteome</keyword>
<feature type="compositionally biased region" description="Polar residues" evidence="1">
    <location>
        <begin position="271"/>
        <end position="280"/>
    </location>
</feature>
<comment type="caution">
    <text evidence="2">The sequence shown here is derived from an EMBL/GenBank/DDBJ whole genome shotgun (WGS) entry which is preliminary data.</text>
</comment>
<name>A0ABR1BP35_NECAM</name>
<dbReference type="Proteomes" id="UP001303046">
    <property type="component" value="Unassembled WGS sequence"/>
</dbReference>
<feature type="compositionally biased region" description="Low complexity" evidence="1">
    <location>
        <begin position="54"/>
        <end position="78"/>
    </location>
</feature>
<feature type="compositionally biased region" description="Basic and acidic residues" evidence="1">
    <location>
        <begin position="1"/>
        <end position="18"/>
    </location>
</feature>
<feature type="compositionally biased region" description="Acidic residues" evidence="1">
    <location>
        <begin position="27"/>
        <end position="44"/>
    </location>
</feature>
<feature type="compositionally biased region" description="Basic residues" evidence="1">
    <location>
        <begin position="195"/>
        <end position="205"/>
    </location>
</feature>
<evidence type="ECO:0000313" key="2">
    <source>
        <dbReference type="EMBL" id="KAK6728177.1"/>
    </source>
</evidence>
<feature type="region of interest" description="Disordered" evidence="1">
    <location>
        <begin position="193"/>
        <end position="303"/>
    </location>
</feature>
<proteinExistence type="predicted"/>
<reference evidence="2 3" key="1">
    <citation type="submission" date="2023-08" db="EMBL/GenBank/DDBJ databases">
        <title>A Necator americanus chromosomal reference genome.</title>
        <authorList>
            <person name="Ilik V."/>
            <person name="Petrzelkova K.J."/>
            <person name="Pardy F."/>
            <person name="Fuh T."/>
            <person name="Niatou-Singa F.S."/>
            <person name="Gouil Q."/>
            <person name="Baker L."/>
            <person name="Ritchie M.E."/>
            <person name="Jex A.R."/>
            <person name="Gazzola D."/>
            <person name="Li H."/>
            <person name="Toshio Fujiwara R."/>
            <person name="Zhan B."/>
            <person name="Aroian R.V."/>
            <person name="Pafco B."/>
            <person name="Schwarz E.M."/>
        </authorList>
    </citation>
    <scope>NUCLEOTIDE SEQUENCE [LARGE SCALE GENOMIC DNA]</scope>
    <source>
        <strain evidence="2 3">Aroian</strain>
        <tissue evidence="2">Whole animal</tissue>
    </source>
</reference>